<dbReference type="Pfam" id="PF07859">
    <property type="entry name" value="Abhydrolase_3"/>
    <property type="match status" value="1"/>
</dbReference>
<gene>
    <name evidence="4" type="ORF">OE88DRAFT_1642615</name>
</gene>
<keyword evidence="2" id="KW-1133">Transmembrane helix</keyword>
<evidence type="ECO:0000259" key="3">
    <source>
        <dbReference type="Pfam" id="PF07859"/>
    </source>
</evidence>
<dbReference type="InterPro" id="IPR029058">
    <property type="entry name" value="AB_hydrolase_fold"/>
</dbReference>
<feature type="transmembrane region" description="Helical" evidence="2">
    <location>
        <begin position="16"/>
        <end position="36"/>
    </location>
</feature>
<dbReference type="Gene3D" id="3.40.50.1820">
    <property type="entry name" value="alpha/beta hydrolase"/>
    <property type="match status" value="1"/>
</dbReference>
<dbReference type="PANTHER" id="PTHR48081:SF26">
    <property type="entry name" value="ALPHA_BETA HYDROLASE FOLD-3 DOMAIN-CONTAINING PROTEIN"/>
    <property type="match status" value="1"/>
</dbReference>
<dbReference type="AlphaFoldDB" id="A0A5C3NA86"/>
<keyword evidence="2" id="KW-0472">Membrane</keyword>
<evidence type="ECO:0000256" key="2">
    <source>
        <dbReference type="SAM" id="Phobius"/>
    </source>
</evidence>
<protein>
    <submittedName>
        <fullName evidence="4">Alpha/beta-hydrolase</fullName>
    </submittedName>
</protein>
<name>A0A5C3NA86_9AGAM</name>
<reference evidence="4 5" key="1">
    <citation type="journal article" date="2019" name="Nat. Ecol. Evol.">
        <title>Megaphylogeny resolves global patterns of mushroom evolution.</title>
        <authorList>
            <person name="Varga T."/>
            <person name="Krizsan K."/>
            <person name="Foldi C."/>
            <person name="Dima B."/>
            <person name="Sanchez-Garcia M."/>
            <person name="Sanchez-Ramirez S."/>
            <person name="Szollosi G.J."/>
            <person name="Szarkandi J.G."/>
            <person name="Papp V."/>
            <person name="Albert L."/>
            <person name="Andreopoulos W."/>
            <person name="Angelini C."/>
            <person name="Antonin V."/>
            <person name="Barry K.W."/>
            <person name="Bougher N.L."/>
            <person name="Buchanan P."/>
            <person name="Buyck B."/>
            <person name="Bense V."/>
            <person name="Catcheside P."/>
            <person name="Chovatia M."/>
            <person name="Cooper J."/>
            <person name="Damon W."/>
            <person name="Desjardin D."/>
            <person name="Finy P."/>
            <person name="Geml J."/>
            <person name="Haridas S."/>
            <person name="Hughes K."/>
            <person name="Justo A."/>
            <person name="Karasinski D."/>
            <person name="Kautmanova I."/>
            <person name="Kiss B."/>
            <person name="Kocsube S."/>
            <person name="Kotiranta H."/>
            <person name="LaButti K.M."/>
            <person name="Lechner B.E."/>
            <person name="Liimatainen K."/>
            <person name="Lipzen A."/>
            <person name="Lukacs Z."/>
            <person name="Mihaltcheva S."/>
            <person name="Morgado L.N."/>
            <person name="Niskanen T."/>
            <person name="Noordeloos M.E."/>
            <person name="Ohm R.A."/>
            <person name="Ortiz-Santana B."/>
            <person name="Ovrebo C."/>
            <person name="Racz N."/>
            <person name="Riley R."/>
            <person name="Savchenko A."/>
            <person name="Shiryaev A."/>
            <person name="Soop K."/>
            <person name="Spirin V."/>
            <person name="Szebenyi C."/>
            <person name="Tomsovsky M."/>
            <person name="Tulloss R.E."/>
            <person name="Uehling J."/>
            <person name="Grigoriev I.V."/>
            <person name="Vagvolgyi C."/>
            <person name="Papp T."/>
            <person name="Martin F.M."/>
            <person name="Miettinen O."/>
            <person name="Hibbett D.S."/>
            <person name="Nagy L.G."/>
        </authorList>
    </citation>
    <scope>NUCLEOTIDE SEQUENCE [LARGE SCALE GENOMIC DNA]</scope>
    <source>
        <strain evidence="4 5">OMC1185</strain>
    </source>
</reference>
<dbReference type="InterPro" id="IPR050300">
    <property type="entry name" value="GDXG_lipolytic_enzyme"/>
</dbReference>
<keyword evidence="2" id="KW-0812">Transmembrane</keyword>
<proteinExistence type="predicted"/>
<dbReference type="PANTHER" id="PTHR48081">
    <property type="entry name" value="AB HYDROLASE SUPERFAMILY PROTEIN C4A8.06C"/>
    <property type="match status" value="1"/>
</dbReference>
<dbReference type="STRING" id="5364.A0A5C3NA86"/>
<keyword evidence="5" id="KW-1185">Reference proteome</keyword>
<organism evidence="4 5">
    <name type="scientific">Heliocybe sulcata</name>
    <dbReference type="NCBI Taxonomy" id="5364"/>
    <lineage>
        <taxon>Eukaryota</taxon>
        <taxon>Fungi</taxon>
        <taxon>Dikarya</taxon>
        <taxon>Basidiomycota</taxon>
        <taxon>Agaricomycotina</taxon>
        <taxon>Agaricomycetes</taxon>
        <taxon>Gloeophyllales</taxon>
        <taxon>Gloeophyllaceae</taxon>
        <taxon>Heliocybe</taxon>
    </lineage>
</organism>
<dbReference type="EMBL" id="ML213506">
    <property type="protein sequence ID" value="TFK53955.1"/>
    <property type="molecule type" value="Genomic_DNA"/>
</dbReference>
<feature type="domain" description="Alpha/beta hydrolase fold-3" evidence="3">
    <location>
        <begin position="141"/>
        <end position="376"/>
    </location>
</feature>
<dbReference type="GO" id="GO:0016787">
    <property type="term" value="F:hydrolase activity"/>
    <property type="evidence" value="ECO:0007669"/>
    <property type="project" value="UniProtKB-KW"/>
</dbReference>
<evidence type="ECO:0000313" key="5">
    <source>
        <dbReference type="Proteomes" id="UP000305948"/>
    </source>
</evidence>
<dbReference type="SUPFAM" id="SSF53474">
    <property type="entry name" value="alpha/beta-Hydrolases"/>
    <property type="match status" value="1"/>
</dbReference>
<accession>A0A5C3NA86</accession>
<dbReference type="InterPro" id="IPR013094">
    <property type="entry name" value="AB_hydrolase_3"/>
</dbReference>
<evidence type="ECO:0000313" key="4">
    <source>
        <dbReference type="EMBL" id="TFK53955.1"/>
    </source>
</evidence>
<evidence type="ECO:0000256" key="1">
    <source>
        <dbReference type="ARBA" id="ARBA00022801"/>
    </source>
</evidence>
<sequence length="400" mass="44248">MVLFNYSVLPRPIKTLFIPCYLLFLGFVQTPILLVVHALPFMRPKRGWGLARTVRVKTWRTSVFVSRTFGKIMVFPDHRALAPGQNGLWIDPVPESLIVGRIKDMAAKAGVGPVKLPGYWVDKSGAVVPIGAPPRAGEKVVLHLHGGSYSFLSATPKDVTRHVGLELLKRCPSIGRVFSIEYRLTTTPDNQPAYPFPTQLIDALTGYYYLVNTVGFSPADIILDGDSAGGNLALALTLYLVENRNHESLNIPPPPGRLLLLSPWTDLSRIPTTPSSSWSRLAGIDYLHPGDIQDKAELFCGPFGLDEAAVNPYISPASTHPSLSVSFRGFPRTFILCGGSEMLRDQIHVLRDNMVKDMGDGNVVYYEPPDAVHDFLAVGMSWMEPEWTDSWNEIVKWLGQ</sequence>
<keyword evidence="1 4" id="KW-0378">Hydrolase</keyword>
<dbReference type="OrthoDB" id="2152029at2759"/>
<dbReference type="Proteomes" id="UP000305948">
    <property type="component" value="Unassembled WGS sequence"/>
</dbReference>